<dbReference type="InterPro" id="IPR033479">
    <property type="entry name" value="dCache_1"/>
</dbReference>
<evidence type="ECO:0000313" key="11">
    <source>
        <dbReference type="EMBL" id="MCC9274448.1"/>
    </source>
</evidence>
<evidence type="ECO:0000256" key="3">
    <source>
        <dbReference type="ARBA" id="ARBA00022500"/>
    </source>
</evidence>
<comment type="subcellular location">
    <subcellularLocation>
        <location evidence="1">Cell membrane</location>
        <topology evidence="1">Multi-pass membrane protein</topology>
    </subcellularLocation>
</comment>
<feature type="transmembrane region" description="Helical" evidence="9">
    <location>
        <begin position="277"/>
        <end position="303"/>
    </location>
</feature>
<dbReference type="AlphaFoldDB" id="A0A9E3ZUT2"/>
<dbReference type="GO" id="GO:0007165">
    <property type="term" value="P:signal transduction"/>
    <property type="evidence" value="ECO:0007669"/>
    <property type="project" value="UniProtKB-KW"/>
</dbReference>
<comment type="caution">
    <text evidence="11">The sequence shown here is derived from an EMBL/GenBank/DDBJ whole genome shotgun (WGS) entry which is preliminary data.</text>
</comment>
<keyword evidence="6 9" id="KW-0472">Membrane</keyword>
<feature type="domain" description="Methyl-accepting transducer" evidence="10">
    <location>
        <begin position="393"/>
        <end position="624"/>
    </location>
</feature>
<dbReference type="SMART" id="SM00283">
    <property type="entry name" value="MA"/>
    <property type="match status" value="1"/>
</dbReference>
<dbReference type="Pfam" id="PF02743">
    <property type="entry name" value="dCache_1"/>
    <property type="match status" value="1"/>
</dbReference>
<evidence type="ECO:0000313" key="12">
    <source>
        <dbReference type="Proteomes" id="UP000813384"/>
    </source>
</evidence>
<evidence type="ECO:0000256" key="7">
    <source>
        <dbReference type="ARBA" id="ARBA00023224"/>
    </source>
</evidence>
<keyword evidence="3" id="KW-0145">Chemotaxis</keyword>
<dbReference type="InterPro" id="IPR029151">
    <property type="entry name" value="Sensor-like_sf"/>
</dbReference>
<keyword evidence="5 9" id="KW-1133">Transmembrane helix</keyword>
<dbReference type="InterPro" id="IPR004089">
    <property type="entry name" value="MCPsignal_dom"/>
</dbReference>
<evidence type="ECO:0000256" key="8">
    <source>
        <dbReference type="PROSITE-ProRule" id="PRU00284"/>
    </source>
</evidence>
<dbReference type="Proteomes" id="UP000813384">
    <property type="component" value="Unassembled WGS sequence"/>
</dbReference>
<evidence type="ECO:0000256" key="9">
    <source>
        <dbReference type="SAM" id="Phobius"/>
    </source>
</evidence>
<reference evidence="11" key="2">
    <citation type="submission" date="2021-11" db="EMBL/GenBank/DDBJ databases">
        <authorList>
            <person name="Gilroy R."/>
        </authorList>
    </citation>
    <scope>NUCLEOTIDE SEQUENCE</scope>
    <source>
        <strain evidence="11">150</strain>
    </source>
</reference>
<dbReference type="PANTHER" id="PTHR32089">
    <property type="entry name" value="METHYL-ACCEPTING CHEMOTAXIS PROTEIN MCPB"/>
    <property type="match status" value="1"/>
</dbReference>
<protein>
    <submittedName>
        <fullName evidence="11">Methyl-accepting chemotaxis protein</fullName>
    </submittedName>
</protein>
<dbReference type="CDD" id="cd18774">
    <property type="entry name" value="PDC2_HK_sensor"/>
    <property type="match status" value="1"/>
</dbReference>
<evidence type="ECO:0000259" key="10">
    <source>
        <dbReference type="PROSITE" id="PS50111"/>
    </source>
</evidence>
<keyword evidence="2" id="KW-1003">Cell membrane</keyword>
<dbReference type="SUPFAM" id="SSF103190">
    <property type="entry name" value="Sensory domain-like"/>
    <property type="match status" value="1"/>
</dbReference>
<dbReference type="Gene3D" id="1.10.287.950">
    <property type="entry name" value="Methyl-accepting chemotaxis protein"/>
    <property type="match status" value="1"/>
</dbReference>
<dbReference type="GO" id="GO:0005886">
    <property type="term" value="C:plasma membrane"/>
    <property type="evidence" value="ECO:0007669"/>
    <property type="project" value="UniProtKB-SubCell"/>
</dbReference>
<dbReference type="EMBL" id="JAJJVO010000136">
    <property type="protein sequence ID" value="MCC9274448.1"/>
    <property type="molecule type" value="Genomic_DNA"/>
</dbReference>
<dbReference type="PANTHER" id="PTHR32089:SF112">
    <property type="entry name" value="LYSOZYME-LIKE PROTEIN-RELATED"/>
    <property type="match status" value="1"/>
</dbReference>
<accession>A0A9E3ZUT2</accession>
<gene>
    <name evidence="11" type="ORF">K8V42_09185</name>
</gene>
<feature type="non-terminal residue" evidence="11">
    <location>
        <position position="624"/>
    </location>
</feature>
<evidence type="ECO:0000256" key="1">
    <source>
        <dbReference type="ARBA" id="ARBA00004651"/>
    </source>
</evidence>
<dbReference type="Gene3D" id="3.30.450.20">
    <property type="entry name" value="PAS domain"/>
    <property type="match status" value="2"/>
</dbReference>
<evidence type="ECO:0000256" key="4">
    <source>
        <dbReference type="ARBA" id="ARBA00022692"/>
    </source>
</evidence>
<reference evidence="11" key="1">
    <citation type="journal article" date="2021" name="PeerJ">
        <title>Extensive microbial diversity within the chicken gut microbiome revealed by metagenomics and culture.</title>
        <authorList>
            <person name="Gilroy R."/>
            <person name="Ravi A."/>
            <person name="Getino M."/>
            <person name="Pursley I."/>
            <person name="Horton D.L."/>
            <person name="Alikhan N.F."/>
            <person name="Baker D."/>
            <person name="Gharbi K."/>
            <person name="Hall N."/>
            <person name="Watson M."/>
            <person name="Adriaenssens E.M."/>
            <person name="Foster-Nyarko E."/>
            <person name="Jarju S."/>
            <person name="Secka A."/>
            <person name="Antonio M."/>
            <person name="Oren A."/>
            <person name="Chaudhuri R.R."/>
            <person name="La Ragione R."/>
            <person name="Hildebrand F."/>
            <person name="Pallen M.J."/>
        </authorList>
    </citation>
    <scope>NUCLEOTIDE SEQUENCE</scope>
    <source>
        <strain evidence="11">150</strain>
    </source>
</reference>
<evidence type="ECO:0000256" key="2">
    <source>
        <dbReference type="ARBA" id="ARBA00022475"/>
    </source>
</evidence>
<dbReference type="GO" id="GO:0006935">
    <property type="term" value="P:chemotaxis"/>
    <property type="evidence" value="ECO:0007669"/>
    <property type="project" value="UniProtKB-KW"/>
</dbReference>
<evidence type="ECO:0000256" key="5">
    <source>
        <dbReference type="ARBA" id="ARBA00022989"/>
    </source>
</evidence>
<evidence type="ECO:0000256" key="6">
    <source>
        <dbReference type="ARBA" id="ARBA00023136"/>
    </source>
</evidence>
<sequence length="624" mass="68596">MKHRTKSIAPFVALILMLTALIPIISMLFSSISITSNLLIERNQVMQQSGAETVHSVKEEVFNAAELRITELLTLPEFQKSFDMDDILTVLNVAALGDSTALSITFASEDGRATSNVTLPDGYDPSSRPWFQLAMENKGEIIRTEPYLDISTKEFVNTVALAFQNDQEEWGVLSLDIAYSNVDSVLSGLTIGRTGNLFLISDIGTVISASDNELTGSDFSDNKMFQLVSKAEEQTGYIEINDGTIAGVYFDKGTADNRDWVLVSIGTDEYNEEIQSLMISSAIVAGIMIVLVILIVVVVVIFIREIISVLTNKFDKISQGKLEMIERSNDSMGRRFSIKKTAQRLVYADENGNEIHRLALKYNGMIASVGSLIRKVQGESEHVATMSDSLLELSKQTNAATEEVAETITGIAEVTGSQAQETETSVTQVQQLSEVVNQLLVNVSSMSDQSQESVELNQNSMSIMNQVNQNWQTELSHMNELMNSMNGMNTNIQDINKIITVINDISYQTNLLALNASIEAARAGESGKGFAVVATEIRQLAEQSKHSTQEIEAIVHKIQNQSTQMVRQTSESLEGGEKQSQLITEAISSSDAVFKRNNALLDEVSEIQSSTNQIVEIQNIVLEN</sequence>
<dbReference type="SUPFAM" id="SSF58104">
    <property type="entry name" value="Methyl-accepting chemotaxis protein (MCP) signaling domain"/>
    <property type="match status" value="1"/>
</dbReference>
<keyword evidence="4 9" id="KW-0812">Transmembrane</keyword>
<keyword evidence="7 8" id="KW-0807">Transducer</keyword>
<organism evidence="11 12">
    <name type="scientific">Enterococcus aquimarinus</name>
    <dbReference type="NCBI Taxonomy" id="328396"/>
    <lineage>
        <taxon>Bacteria</taxon>
        <taxon>Bacillati</taxon>
        <taxon>Bacillota</taxon>
        <taxon>Bacilli</taxon>
        <taxon>Lactobacillales</taxon>
        <taxon>Enterococcaceae</taxon>
        <taxon>Enterococcus</taxon>
    </lineage>
</organism>
<dbReference type="PROSITE" id="PS50111">
    <property type="entry name" value="CHEMOTAXIS_TRANSDUC_2"/>
    <property type="match status" value="1"/>
</dbReference>
<name>A0A9E3ZUT2_9ENTE</name>
<proteinExistence type="predicted"/>
<dbReference type="Pfam" id="PF00015">
    <property type="entry name" value="MCPsignal"/>
    <property type="match status" value="1"/>
</dbReference>